<evidence type="ECO:0000313" key="2">
    <source>
        <dbReference type="EMBL" id="KAL3359643.1"/>
    </source>
</evidence>
<evidence type="ECO:0000256" key="1">
    <source>
        <dbReference type="SAM" id="MobiDB-lite"/>
    </source>
</evidence>
<keyword evidence="3" id="KW-1185">Reference proteome</keyword>
<dbReference type="EMBL" id="JBJKTR010000009">
    <property type="protein sequence ID" value="KAL3359643.1"/>
    <property type="molecule type" value="Genomic_DNA"/>
</dbReference>
<feature type="region of interest" description="Disordered" evidence="1">
    <location>
        <begin position="69"/>
        <end position="90"/>
    </location>
</feature>
<sequence length="110" mass="12782">MRWRPIPNSNGQILSPLKEDIFFLKLQTILKVERKTDGWIGPIVLGENSNEMEAHSKFKRPNSFTIKGRHIFPQASNHSESGKKDERMDRSHCPWRATWHDPSAARMILC</sequence>
<accession>A0ABD2TVU0</accession>
<name>A0ABD2TVU0_9SOLN</name>
<dbReference type="Proteomes" id="UP001627284">
    <property type="component" value="Unassembled WGS sequence"/>
</dbReference>
<protein>
    <submittedName>
        <fullName evidence="2">Uncharacterized protein</fullName>
    </submittedName>
</protein>
<evidence type="ECO:0000313" key="3">
    <source>
        <dbReference type="Proteomes" id="UP001627284"/>
    </source>
</evidence>
<feature type="compositionally biased region" description="Basic and acidic residues" evidence="1">
    <location>
        <begin position="80"/>
        <end position="90"/>
    </location>
</feature>
<comment type="caution">
    <text evidence="2">The sequence shown here is derived from an EMBL/GenBank/DDBJ whole genome shotgun (WGS) entry which is preliminary data.</text>
</comment>
<reference evidence="2 3" key="1">
    <citation type="submission" date="2024-05" db="EMBL/GenBank/DDBJ databases">
        <title>De novo assembly of an allotetraploid wild potato.</title>
        <authorList>
            <person name="Hosaka A.J."/>
        </authorList>
    </citation>
    <scope>NUCLEOTIDE SEQUENCE [LARGE SCALE GENOMIC DNA]</scope>
    <source>
        <tissue evidence="2">Young leaves</tissue>
    </source>
</reference>
<gene>
    <name evidence="2" type="ORF">AABB24_016264</name>
</gene>
<dbReference type="AlphaFoldDB" id="A0ABD2TVU0"/>
<organism evidence="2 3">
    <name type="scientific">Solanum stoloniferum</name>
    <dbReference type="NCBI Taxonomy" id="62892"/>
    <lineage>
        <taxon>Eukaryota</taxon>
        <taxon>Viridiplantae</taxon>
        <taxon>Streptophyta</taxon>
        <taxon>Embryophyta</taxon>
        <taxon>Tracheophyta</taxon>
        <taxon>Spermatophyta</taxon>
        <taxon>Magnoliopsida</taxon>
        <taxon>eudicotyledons</taxon>
        <taxon>Gunneridae</taxon>
        <taxon>Pentapetalae</taxon>
        <taxon>asterids</taxon>
        <taxon>lamiids</taxon>
        <taxon>Solanales</taxon>
        <taxon>Solanaceae</taxon>
        <taxon>Solanoideae</taxon>
        <taxon>Solaneae</taxon>
        <taxon>Solanum</taxon>
    </lineage>
</organism>
<proteinExistence type="predicted"/>